<dbReference type="InterPro" id="IPR052674">
    <property type="entry name" value="SelWTH-like"/>
</dbReference>
<organism evidence="1 2">
    <name type="scientific">Drosophila kikkawai</name>
    <name type="common">Fruit fly</name>
    <dbReference type="NCBI Taxonomy" id="30033"/>
    <lineage>
        <taxon>Eukaryota</taxon>
        <taxon>Metazoa</taxon>
        <taxon>Ecdysozoa</taxon>
        <taxon>Arthropoda</taxon>
        <taxon>Hexapoda</taxon>
        <taxon>Insecta</taxon>
        <taxon>Pterygota</taxon>
        <taxon>Neoptera</taxon>
        <taxon>Endopterygota</taxon>
        <taxon>Diptera</taxon>
        <taxon>Brachycera</taxon>
        <taxon>Muscomorpha</taxon>
        <taxon>Ephydroidea</taxon>
        <taxon>Drosophilidae</taxon>
        <taxon>Drosophila</taxon>
        <taxon>Sophophora</taxon>
    </lineage>
</organism>
<reference evidence="1" key="1">
    <citation type="submission" date="2025-05" db="UniProtKB">
        <authorList>
            <consortium name="RefSeq"/>
        </authorList>
    </citation>
    <scope>NUCLEOTIDE SEQUENCE [LARGE SCALE GENOMIC DNA]</scope>
    <source>
        <strain evidence="1">14028-0561.14</strain>
    </source>
</reference>
<keyword evidence="1" id="KW-1185">Reference proteome</keyword>
<dbReference type="OMA" id="RSMIYIE"/>
<gene>
    <name evidence="2" type="primary">LOC108082383</name>
</gene>
<dbReference type="GO" id="GO:0005794">
    <property type="term" value="C:Golgi apparatus"/>
    <property type="evidence" value="ECO:0007669"/>
    <property type="project" value="TreeGrafter"/>
</dbReference>
<dbReference type="AlphaFoldDB" id="A0A6P4JF48"/>
<evidence type="ECO:0000313" key="1">
    <source>
        <dbReference type="Proteomes" id="UP001652661"/>
    </source>
</evidence>
<evidence type="ECO:0000313" key="2">
    <source>
        <dbReference type="RefSeq" id="XP_017033213.1"/>
    </source>
</evidence>
<sequence>MPPKKQGKGAAKKKKEVDWASDEHFTKDRSMIYIEHTLECPIFQTKADECCTFLTQRFPERKFQLVKNKYGRLIPRDGAFEIGFSQNARTSVHLIWSGLDKGPPRRDKFPSDYEAIVPDVQRVLKKFYPDKAVGLSDEEDADENKEQEM</sequence>
<dbReference type="RefSeq" id="XP_017033213.1">
    <property type="nucleotide sequence ID" value="XM_017177724.3"/>
</dbReference>
<proteinExistence type="predicted"/>
<reference evidence="2" key="2">
    <citation type="submission" date="2025-08" db="UniProtKB">
        <authorList>
            <consortium name="RefSeq"/>
        </authorList>
    </citation>
    <scope>IDENTIFICATION</scope>
    <source>
        <strain evidence="2">14028-0561.14</strain>
        <tissue evidence="2">Whole fly</tissue>
    </source>
</reference>
<dbReference type="GeneID" id="108082383"/>
<dbReference type="PANTHER" id="PTHR33638">
    <property type="entry name" value="SELENOPROTEIN H"/>
    <property type="match status" value="1"/>
</dbReference>
<accession>A0A6P4JF48</accession>
<name>A0A6P4JF48_DROKI</name>
<dbReference type="PANTHER" id="PTHR33638:SF1">
    <property type="entry name" value="SELENOPROTEIN H"/>
    <property type="match status" value="1"/>
</dbReference>
<dbReference type="OrthoDB" id="1933874at2759"/>
<dbReference type="Proteomes" id="UP001652661">
    <property type="component" value="Chromosome 2R"/>
</dbReference>
<protein>
    <submittedName>
        <fullName evidence="2">Selenoprotein H</fullName>
    </submittedName>
</protein>